<organism evidence="2 3">
    <name type="scientific">Mytilus edulis</name>
    <name type="common">Blue mussel</name>
    <dbReference type="NCBI Taxonomy" id="6550"/>
    <lineage>
        <taxon>Eukaryota</taxon>
        <taxon>Metazoa</taxon>
        <taxon>Spiralia</taxon>
        <taxon>Lophotrochozoa</taxon>
        <taxon>Mollusca</taxon>
        <taxon>Bivalvia</taxon>
        <taxon>Autobranchia</taxon>
        <taxon>Pteriomorphia</taxon>
        <taxon>Mytilida</taxon>
        <taxon>Mytiloidea</taxon>
        <taxon>Mytilidae</taxon>
        <taxon>Mytilinae</taxon>
        <taxon>Mytilus</taxon>
    </lineage>
</organism>
<accession>A0A8S3SIW2</accession>
<dbReference type="SUPFAM" id="SSF54695">
    <property type="entry name" value="POZ domain"/>
    <property type="match status" value="1"/>
</dbReference>
<evidence type="ECO:0000313" key="3">
    <source>
        <dbReference type="Proteomes" id="UP000683360"/>
    </source>
</evidence>
<dbReference type="PANTHER" id="PTHR22744:SF17">
    <property type="entry name" value="BTB DOMAIN-CONTAINING PROTEIN"/>
    <property type="match status" value="1"/>
</dbReference>
<dbReference type="Gene3D" id="3.30.710.10">
    <property type="entry name" value="Potassium Channel Kv1.1, Chain A"/>
    <property type="match status" value="1"/>
</dbReference>
<dbReference type="InterPro" id="IPR011333">
    <property type="entry name" value="SKP1/BTB/POZ_sf"/>
</dbReference>
<dbReference type="InterPro" id="IPR000210">
    <property type="entry name" value="BTB/POZ_dom"/>
</dbReference>
<dbReference type="PANTHER" id="PTHR22744">
    <property type="entry name" value="HELIX LOOP HELIX PROTEIN 21-RELATED"/>
    <property type="match status" value="1"/>
</dbReference>
<evidence type="ECO:0000313" key="2">
    <source>
        <dbReference type="EMBL" id="CAG2220122.1"/>
    </source>
</evidence>
<comment type="caution">
    <text evidence="2">The sequence shown here is derived from an EMBL/GenBank/DDBJ whole genome shotgun (WGS) entry which is preliminary data.</text>
</comment>
<evidence type="ECO:0000259" key="1">
    <source>
        <dbReference type="PROSITE" id="PS50097"/>
    </source>
</evidence>
<dbReference type="CDD" id="cd18186">
    <property type="entry name" value="BTB_POZ_ZBTB_KLHL-like"/>
    <property type="match status" value="1"/>
</dbReference>
<keyword evidence="3" id="KW-1185">Reference proteome</keyword>
<protein>
    <recommendedName>
        <fullName evidence="1">BTB domain-containing protein</fullName>
    </recommendedName>
</protein>
<sequence>MGYEKGTSAKRQTVTLIIEGEKLCAYREELMTFSPVFRKMLSSPFKETHSGEIEFPGKNMLSFKRFMECLHRGPSSNVTDENVHYILPLAHEYQTEALLSEIDSLLALISVQDEHKMSPSDVIDNIVEAEMYGLKRYLDINIDIASKERYIPALLESGFKFISNHSKSIMSKKHWDYKDKTYHKLHLISV</sequence>
<proteinExistence type="predicted"/>
<name>A0A8S3SIW2_MYTED</name>
<dbReference type="Proteomes" id="UP000683360">
    <property type="component" value="Unassembled WGS sequence"/>
</dbReference>
<dbReference type="AlphaFoldDB" id="A0A8S3SIW2"/>
<dbReference type="PROSITE" id="PS50097">
    <property type="entry name" value="BTB"/>
    <property type="match status" value="1"/>
</dbReference>
<dbReference type="OrthoDB" id="6057802at2759"/>
<dbReference type="SMART" id="SM00225">
    <property type="entry name" value="BTB"/>
    <property type="match status" value="1"/>
</dbReference>
<dbReference type="Pfam" id="PF00651">
    <property type="entry name" value="BTB"/>
    <property type="match status" value="1"/>
</dbReference>
<feature type="domain" description="BTB" evidence="1">
    <location>
        <begin position="12"/>
        <end position="73"/>
    </location>
</feature>
<reference evidence="2" key="1">
    <citation type="submission" date="2021-03" db="EMBL/GenBank/DDBJ databases">
        <authorList>
            <person name="Bekaert M."/>
        </authorList>
    </citation>
    <scope>NUCLEOTIDE SEQUENCE</scope>
</reference>
<gene>
    <name evidence="2" type="ORF">MEDL_33651</name>
</gene>
<dbReference type="EMBL" id="CAJPWZ010001650">
    <property type="protein sequence ID" value="CAG2220122.1"/>
    <property type="molecule type" value="Genomic_DNA"/>
</dbReference>